<gene>
    <name evidence="1" type="ORF">MAE02_68400</name>
</gene>
<dbReference type="RefSeq" id="WP_162815877.1">
    <property type="nucleotide sequence ID" value="NZ_BJYU01000335.1"/>
</dbReference>
<keyword evidence="2" id="KW-1185">Reference proteome</keyword>
<reference evidence="1 2" key="1">
    <citation type="submission" date="2019-07" db="EMBL/GenBank/DDBJ databases">
        <title>Whole genome shotgun sequence of Microvirga aerophila NBRC 106136.</title>
        <authorList>
            <person name="Hosoyama A."/>
            <person name="Uohara A."/>
            <person name="Ohji S."/>
            <person name="Ichikawa N."/>
        </authorList>
    </citation>
    <scope>NUCLEOTIDE SEQUENCE [LARGE SCALE GENOMIC DNA]</scope>
    <source>
        <strain evidence="1 2">NBRC 106136</strain>
    </source>
</reference>
<name>A0A512C4I9_9HYPH</name>
<dbReference type="AlphaFoldDB" id="A0A512C4I9"/>
<evidence type="ECO:0008006" key="3">
    <source>
        <dbReference type="Google" id="ProtNLM"/>
    </source>
</evidence>
<proteinExistence type="predicted"/>
<evidence type="ECO:0000313" key="1">
    <source>
        <dbReference type="EMBL" id="GEO19144.1"/>
    </source>
</evidence>
<dbReference type="Proteomes" id="UP000321085">
    <property type="component" value="Unassembled WGS sequence"/>
</dbReference>
<sequence length="58" mass="6839">MRKPFTKKRTVVTEDLARKIQEARDAGMKALDIMRKFDVAEQTVYKCTKKRRLDQSHA</sequence>
<accession>A0A512C4I9</accession>
<evidence type="ECO:0000313" key="2">
    <source>
        <dbReference type="Proteomes" id="UP000321085"/>
    </source>
</evidence>
<protein>
    <recommendedName>
        <fullName evidence="3">Resolvase HTH domain-containing protein</fullName>
    </recommendedName>
</protein>
<organism evidence="1 2">
    <name type="scientific">Microvirga aerophila</name>
    <dbReference type="NCBI Taxonomy" id="670291"/>
    <lineage>
        <taxon>Bacteria</taxon>
        <taxon>Pseudomonadati</taxon>
        <taxon>Pseudomonadota</taxon>
        <taxon>Alphaproteobacteria</taxon>
        <taxon>Hyphomicrobiales</taxon>
        <taxon>Methylobacteriaceae</taxon>
        <taxon>Microvirga</taxon>
    </lineage>
</organism>
<comment type="caution">
    <text evidence="1">The sequence shown here is derived from an EMBL/GenBank/DDBJ whole genome shotgun (WGS) entry which is preliminary data.</text>
</comment>
<dbReference type="EMBL" id="BJYU01000335">
    <property type="protein sequence ID" value="GEO19144.1"/>
    <property type="molecule type" value="Genomic_DNA"/>
</dbReference>